<comment type="catalytic activity">
    <reaction evidence="1">
        <text>L-glutamyl-[protein] + S-adenosyl-L-methionine = [protein]-L-glutamate 5-O-methyl ester + S-adenosyl-L-homocysteine</text>
        <dbReference type="Rhea" id="RHEA:24452"/>
        <dbReference type="Rhea" id="RHEA-COMP:10208"/>
        <dbReference type="Rhea" id="RHEA-COMP:10311"/>
        <dbReference type="ChEBI" id="CHEBI:29973"/>
        <dbReference type="ChEBI" id="CHEBI:57856"/>
        <dbReference type="ChEBI" id="CHEBI:59789"/>
        <dbReference type="ChEBI" id="CHEBI:82795"/>
        <dbReference type="EC" id="2.1.1.80"/>
    </reaction>
</comment>
<protein>
    <recommendedName>
        <fullName evidence="2">protein-glutamate O-methyltransferase</fullName>
        <ecNumber evidence="2">2.1.1.80</ecNumber>
    </recommendedName>
</protein>
<sequence length="279" mass="32337">MTTLTANALSPADFDYLAKLVLDRSAIVLEPSKSYLLESRLNPVARENGFDSIGELADALRKPNCRKLVDEVVDAMTTNETSFYRDIHPFELLKKTLLPELIEKRSKEKRLTIWSNACSSGQEVYSVAMMIREHFPQLSDWDVRLRATDLSSDILERAEKGIFNQTEINRGLPMQLLMKYFHREGVHWRINDDIRAMVRFDSVNLIENWPATLTGVDVVFLRNVLIYFTPDTKREILAKVRRRIRDDGCLFLGGSENTMNLTNEFERVQVDRTVYYRPI</sequence>
<reference evidence="7 8" key="1">
    <citation type="submission" date="2020-08" db="EMBL/GenBank/DDBJ databases">
        <title>Genomic Encyclopedia of Type Strains, Phase III (KMG-III): the genomes of soil and plant-associated and newly described type strains.</title>
        <authorList>
            <person name="Whitman W."/>
        </authorList>
    </citation>
    <scope>NUCLEOTIDE SEQUENCE [LARGE SCALE GENOMIC DNA]</scope>
    <source>
        <strain evidence="7 8">CECT 8075</strain>
    </source>
</reference>
<dbReference type="RefSeq" id="WP_184301544.1">
    <property type="nucleotide sequence ID" value="NZ_JACHXU010000002.1"/>
</dbReference>
<dbReference type="InterPro" id="IPR050903">
    <property type="entry name" value="Bact_Chemotaxis_MeTrfase"/>
</dbReference>
<dbReference type="InterPro" id="IPR029063">
    <property type="entry name" value="SAM-dependent_MTases_sf"/>
</dbReference>
<evidence type="ECO:0000256" key="3">
    <source>
        <dbReference type="ARBA" id="ARBA00022603"/>
    </source>
</evidence>
<proteinExistence type="predicted"/>
<keyword evidence="3 7" id="KW-0489">Methyltransferase</keyword>
<dbReference type="Pfam" id="PF01739">
    <property type="entry name" value="CheR"/>
    <property type="match status" value="1"/>
</dbReference>
<dbReference type="SUPFAM" id="SSF53335">
    <property type="entry name" value="S-adenosyl-L-methionine-dependent methyltransferases"/>
    <property type="match status" value="1"/>
</dbReference>
<evidence type="ECO:0000256" key="1">
    <source>
        <dbReference type="ARBA" id="ARBA00001541"/>
    </source>
</evidence>
<dbReference type="InterPro" id="IPR022642">
    <property type="entry name" value="CheR_C"/>
</dbReference>
<dbReference type="InterPro" id="IPR000780">
    <property type="entry name" value="CheR_MeTrfase"/>
</dbReference>
<dbReference type="InterPro" id="IPR022641">
    <property type="entry name" value="CheR_N"/>
</dbReference>
<dbReference type="PANTHER" id="PTHR24422:SF21">
    <property type="entry name" value="CHEMOTAXIS PROTEIN METHYLTRANSFERASE 1"/>
    <property type="match status" value="1"/>
</dbReference>
<evidence type="ECO:0000259" key="6">
    <source>
        <dbReference type="PROSITE" id="PS50123"/>
    </source>
</evidence>
<dbReference type="GO" id="GO:0032259">
    <property type="term" value="P:methylation"/>
    <property type="evidence" value="ECO:0007669"/>
    <property type="project" value="UniProtKB-KW"/>
</dbReference>
<dbReference type="SMART" id="SM00138">
    <property type="entry name" value="MeTrc"/>
    <property type="match status" value="1"/>
</dbReference>
<evidence type="ECO:0000256" key="5">
    <source>
        <dbReference type="ARBA" id="ARBA00022691"/>
    </source>
</evidence>
<feature type="domain" description="CheR-type methyltransferase" evidence="6">
    <location>
        <begin position="2"/>
        <end position="279"/>
    </location>
</feature>
<organism evidence="7 8">
    <name type="scientific">Aporhodopirellula rubra</name>
    <dbReference type="NCBI Taxonomy" id="980271"/>
    <lineage>
        <taxon>Bacteria</taxon>
        <taxon>Pseudomonadati</taxon>
        <taxon>Planctomycetota</taxon>
        <taxon>Planctomycetia</taxon>
        <taxon>Pirellulales</taxon>
        <taxon>Pirellulaceae</taxon>
        <taxon>Aporhodopirellula</taxon>
    </lineage>
</organism>
<keyword evidence="5" id="KW-0949">S-adenosyl-L-methionine</keyword>
<evidence type="ECO:0000313" key="7">
    <source>
        <dbReference type="EMBL" id="MBB3204856.1"/>
    </source>
</evidence>
<comment type="caution">
    <text evidence="7">The sequence shown here is derived from an EMBL/GenBank/DDBJ whole genome shotgun (WGS) entry which is preliminary data.</text>
</comment>
<dbReference type="GO" id="GO:0008983">
    <property type="term" value="F:protein-glutamate O-methyltransferase activity"/>
    <property type="evidence" value="ECO:0007669"/>
    <property type="project" value="UniProtKB-EC"/>
</dbReference>
<dbReference type="PANTHER" id="PTHR24422">
    <property type="entry name" value="CHEMOTAXIS PROTEIN METHYLTRANSFERASE"/>
    <property type="match status" value="1"/>
</dbReference>
<evidence type="ECO:0000256" key="4">
    <source>
        <dbReference type="ARBA" id="ARBA00022679"/>
    </source>
</evidence>
<dbReference type="AlphaFoldDB" id="A0A7W5DUL9"/>
<dbReference type="InterPro" id="IPR036804">
    <property type="entry name" value="CheR_N_sf"/>
</dbReference>
<dbReference type="Proteomes" id="UP000536179">
    <property type="component" value="Unassembled WGS sequence"/>
</dbReference>
<keyword evidence="8" id="KW-1185">Reference proteome</keyword>
<gene>
    <name evidence="7" type="ORF">FHS27_000623</name>
</gene>
<keyword evidence="4 7" id="KW-0808">Transferase</keyword>
<accession>A0A7W5DUL9</accession>
<dbReference type="EC" id="2.1.1.80" evidence="2"/>
<dbReference type="Gene3D" id="1.10.155.10">
    <property type="entry name" value="Chemotaxis receptor methyltransferase CheR, N-terminal domain"/>
    <property type="match status" value="1"/>
</dbReference>
<evidence type="ECO:0000313" key="8">
    <source>
        <dbReference type="Proteomes" id="UP000536179"/>
    </source>
</evidence>
<name>A0A7W5DUL9_9BACT</name>
<dbReference type="Gene3D" id="3.40.50.150">
    <property type="entry name" value="Vaccinia Virus protein VP39"/>
    <property type="match status" value="1"/>
</dbReference>
<dbReference type="Pfam" id="PF03705">
    <property type="entry name" value="CheR_N"/>
    <property type="match status" value="1"/>
</dbReference>
<dbReference type="PRINTS" id="PR00996">
    <property type="entry name" value="CHERMTFRASE"/>
</dbReference>
<dbReference type="EMBL" id="JACHXU010000002">
    <property type="protein sequence ID" value="MBB3204856.1"/>
    <property type="molecule type" value="Genomic_DNA"/>
</dbReference>
<dbReference type="SUPFAM" id="SSF47757">
    <property type="entry name" value="Chemotaxis receptor methyltransferase CheR, N-terminal domain"/>
    <property type="match status" value="1"/>
</dbReference>
<evidence type="ECO:0000256" key="2">
    <source>
        <dbReference type="ARBA" id="ARBA00012534"/>
    </source>
</evidence>
<dbReference type="PROSITE" id="PS50123">
    <property type="entry name" value="CHER"/>
    <property type="match status" value="1"/>
</dbReference>